<comment type="caution">
    <text evidence="12">The sequence shown here is derived from an EMBL/GenBank/DDBJ whole genome shotgun (WGS) entry which is preliminary data.</text>
</comment>
<keyword evidence="7 9" id="KW-0808">Transferase</keyword>
<dbReference type="Gene3D" id="3.90.1170.20">
    <property type="entry name" value="Quinolinate phosphoribosyl transferase, N-terminal domain"/>
    <property type="match status" value="1"/>
</dbReference>
<dbReference type="InterPro" id="IPR004393">
    <property type="entry name" value="NadC"/>
</dbReference>
<feature type="domain" description="Quinolinate phosphoribosyl transferase C-terminal" evidence="10">
    <location>
        <begin position="122"/>
        <end position="286"/>
    </location>
</feature>
<dbReference type="PANTHER" id="PTHR32179">
    <property type="entry name" value="NICOTINATE-NUCLEOTIDE PYROPHOSPHORYLASE [CARBOXYLATING]"/>
    <property type="match status" value="1"/>
</dbReference>
<feature type="domain" description="Quinolinate phosphoribosyl transferase N-terminal" evidence="11">
    <location>
        <begin position="38"/>
        <end position="120"/>
    </location>
</feature>
<keyword evidence="13" id="KW-1185">Reference proteome</keyword>
<dbReference type="InterPro" id="IPR027277">
    <property type="entry name" value="NadC/ModD"/>
</dbReference>
<evidence type="ECO:0000256" key="3">
    <source>
        <dbReference type="ARBA" id="ARBA00009400"/>
    </source>
</evidence>
<dbReference type="CDD" id="cd01572">
    <property type="entry name" value="QPRTase"/>
    <property type="match status" value="1"/>
</dbReference>
<dbReference type="Gene3D" id="3.20.20.70">
    <property type="entry name" value="Aldolase class I"/>
    <property type="match status" value="1"/>
</dbReference>
<evidence type="ECO:0000259" key="10">
    <source>
        <dbReference type="Pfam" id="PF01729"/>
    </source>
</evidence>
<comment type="pathway">
    <text evidence="2">Cofactor biosynthesis; NAD(+) biosynthesis; nicotinate D-ribonucleotide from quinolinate: step 1/1.</text>
</comment>
<evidence type="ECO:0000313" key="12">
    <source>
        <dbReference type="EMBL" id="GGX30250.1"/>
    </source>
</evidence>
<protein>
    <recommendedName>
        <fullName evidence="4">nicotinate-nucleotide diphosphorylase (carboxylating)</fullName>
        <ecNumber evidence="4">2.4.2.19</ecNumber>
    </recommendedName>
    <alternativeName>
        <fullName evidence="8">Quinolinate phosphoribosyltransferase [decarboxylating]</fullName>
    </alternativeName>
</protein>
<dbReference type="Pfam" id="PF01729">
    <property type="entry name" value="QRPTase_C"/>
    <property type="match status" value="1"/>
</dbReference>
<dbReference type="InterPro" id="IPR037128">
    <property type="entry name" value="Quinolinate_PRibosylTase_N_sf"/>
</dbReference>
<dbReference type="SUPFAM" id="SSF51690">
    <property type="entry name" value="Nicotinate/Quinolinate PRTase C-terminal domain-like"/>
    <property type="match status" value="1"/>
</dbReference>
<evidence type="ECO:0000259" key="11">
    <source>
        <dbReference type="Pfam" id="PF02749"/>
    </source>
</evidence>
<dbReference type="EMBL" id="BMYU01000001">
    <property type="protein sequence ID" value="GGX30250.1"/>
    <property type="molecule type" value="Genomic_DNA"/>
</dbReference>
<dbReference type="EC" id="2.4.2.19" evidence="4"/>
<evidence type="ECO:0000256" key="1">
    <source>
        <dbReference type="ARBA" id="ARBA00003237"/>
    </source>
</evidence>
<keyword evidence="6 9" id="KW-0328">Glycosyltransferase</keyword>
<dbReference type="InterPro" id="IPR036068">
    <property type="entry name" value="Nicotinate_pribotase-like_C"/>
</dbReference>
<dbReference type="InterPro" id="IPR013785">
    <property type="entry name" value="Aldolase_TIM"/>
</dbReference>
<evidence type="ECO:0000256" key="2">
    <source>
        <dbReference type="ARBA" id="ARBA00004893"/>
    </source>
</evidence>
<comment type="similarity">
    <text evidence="3 9">Belongs to the NadC/ModD family.</text>
</comment>
<evidence type="ECO:0000256" key="6">
    <source>
        <dbReference type="ARBA" id="ARBA00022676"/>
    </source>
</evidence>
<name>A0ABQ2XR62_9BURK</name>
<comment type="function">
    <text evidence="1">Involved in the catabolism of quinolinic acid (QA).</text>
</comment>
<gene>
    <name evidence="12" type="primary">nadC</name>
    <name evidence="12" type="ORF">GCM10010946_04050</name>
</gene>
<proteinExistence type="inferred from homology"/>
<evidence type="ECO:0000256" key="5">
    <source>
        <dbReference type="ARBA" id="ARBA00022642"/>
    </source>
</evidence>
<dbReference type="Proteomes" id="UP000653343">
    <property type="component" value="Unassembled WGS sequence"/>
</dbReference>
<dbReference type="InterPro" id="IPR002638">
    <property type="entry name" value="Quinolinate_PRibosylTrfase_C"/>
</dbReference>
<dbReference type="Pfam" id="PF02749">
    <property type="entry name" value="QRPTase_N"/>
    <property type="match status" value="1"/>
</dbReference>
<evidence type="ECO:0000256" key="4">
    <source>
        <dbReference type="ARBA" id="ARBA00011944"/>
    </source>
</evidence>
<organism evidence="12 13">
    <name type="scientific">Undibacterium squillarum</name>
    <dbReference type="NCBI Taxonomy" id="1131567"/>
    <lineage>
        <taxon>Bacteria</taxon>
        <taxon>Pseudomonadati</taxon>
        <taxon>Pseudomonadota</taxon>
        <taxon>Betaproteobacteria</taxon>
        <taxon>Burkholderiales</taxon>
        <taxon>Oxalobacteraceae</taxon>
        <taxon>Undibacterium</taxon>
    </lineage>
</organism>
<evidence type="ECO:0000313" key="13">
    <source>
        <dbReference type="Proteomes" id="UP000653343"/>
    </source>
</evidence>
<evidence type="ECO:0000256" key="9">
    <source>
        <dbReference type="PIRNR" id="PIRNR006250"/>
    </source>
</evidence>
<dbReference type="NCBIfam" id="TIGR00078">
    <property type="entry name" value="nadC"/>
    <property type="match status" value="1"/>
</dbReference>
<accession>A0ABQ2XR62</accession>
<keyword evidence="5" id="KW-0662">Pyridine nucleotide biosynthesis</keyword>
<dbReference type="PANTHER" id="PTHR32179:SF3">
    <property type="entry name" value="NICOTINATE-NUCLEOTIDE PYROPHOSPHORYLASE [CARBOXYLATING]"/>
    <property type="match status" value="1"/>
</dbReference>
<reference evidence="13" key="1">
    <citation type="journal article" date="2019" name="Int. J. Syst. Evol. Microbiol.">
        <title>The Global Catalogue of Microorganisms (GCM) 10K type strain sequencing project: providing services to taxonomists for standard genome sequencing and annotation.</title>
        <authorList>
            <consortium name="The Broad Institute Genomics Platform"/>
            <consortium name="The Broad Institute Genome Sequencing Center for Infectious Disease"/>
            <person name="Wu L."/>
            <person name="Ma J."/>
        </authorList>
    </citation>
    <scope>NUCLEOTIDE SEQUENCE [LARGE SCALE GENOMIC DNA]</scope>
    <source>
        <strain evidence="13">KCTC 23917</strain>
    </source>
</reference>
<evidence type="ECO:0000256" key="8">
    <source>
        <dbReference type="ARBA" id="ARBA00033102"/>
    </source>
</evidence>
<dbReference type="InterPro" id="IPR022412">
    <property type="entry name" value="Quinolinate_PRibosylTrfase_N"/>
</dbReference>
<dbReference type="RefSeq" id="WP_189355337.1">
    <property type="nucleotide sequence ID" value="NZ_BMYU01000001.1"/>
</dbReference>
<sequence>MSSNLNNAHAPFDADLQQAFERNIRDALAEDVGSGDLTGLLVPAEERVKAQVIVREDAVLCGAPWFDAVMQACDSSIVVDWQYAEGDLMRADSVVCRIEAPARALLTAERSALNFLQLLSGVATKTRHYAVLTEGTRAAVLDTRKTLPGLRLAQKYAVRVGGGKNQRLALYDGILIKENHIAAAGGIAPAMQQAFALNAGVSIQVEVENLDELHQALDAGATSILLDNFSTDMMREAVSINAGRALLEASGGVDHSTLRAIAETGVDRISIGSLTKDVKATDYSLRVL</sequence>
<dbReference type="PIRSF" id="PIRSF006250">
    <property type="entry name" value="NadC_ModD"/>
    <property type="match status" value="1"/>
</dbReference>
<dbReference type="SUPFAM" id="SSF54675">
    <property type="entry name" value="Nicotinate/Quinolinate PRTase N-terminal domain-like"/>
    <property type="match status" value="1"/>
</dbReference>
<evidence type="ECO:0000256" key="7">
    <source>
        <dbReference type="ARBA" id="ARBA00022679"/>
    </source>
</evidence>